<feature type="transmembrane region" description="Helical" evidence="14">
    <location>
        <begin position="190"/>
        <end position="209"/>
    </location>
</feature>
<dbReference type="InterPro" id="IPR024194">
    <property type="entry name" value="Ac/AlaTfrase_AlgI/DltB"/>
</dbReference>
<keyword evidence="5 13" id="KW-1003">Cell membrane</keyword>
<evidence type="ECO:0000256" key="12">
    <source>
        <dbReference type="ARBA" id="ARBA00031030"/>
    </source>
</evidence>
<evidence type="ECO:0000256" key="4">
    <source>
        <dbReference type="ARBA" id="ARBA00016084"/>
    </source>
</evidence>
<feature type="transmembrane region" description="Helical" evidence="14">
    <location>
        <begin position="7"/>
        <end position="25"/>
    </location>
</feature>
<dbReference type="PIRSF" id="PIRSF016636">
    <property type="entry name" value="AlgI_DltB"/>
    <property type="match status" value="1"/>
</dbReference>
<proteinExistence type="inferred from homology"/>
<name>A0A2G8T8A1_9BURK</name>
<evidence type="ECO:0000256" key="6">
    <source>
        <dbReference type="ARBA" id="ARBA00022679"/>
    </source>
</evidence>
<evidence type="ECO:0000313" key="15">
    <source>
        <dbReference type="EMBL" id="PIL42280.1"/>
    </source>
</evidence>
<dbReference type="PANTHER" id="PTHR13285">
    <property type="entry name" value="ACYLTRANSFERASE"/>
    <property type="match status" value="1"/>
</dbReference>
<feature type="transmembrane region" description="Helical" evidence="14">
    <location>
        <begin position="308"/>
        <end position="334"/>
    </location>
</feature>
<dbReference type="EMBL" id="PDOC01000030">
    <property type="protein sequence ID" value="PIL42280.1"/>
    <property type="molecule type" value="Genomic_DNA"/>
</dbReference>
<organism evidence="15 16">
    <name type="scientific">Massilia eurypsychrophila</name>
    <dbReference type="NCBI Taxonomy" id="1485217"/>
    <lineage>
        <taxon>Bacteria</taxon>
        <taxon>Pseudomonadati</taxon>
        <taxon>Pseudomonadota</taxon>
        <taxon>Betaproteobacteria</taxon>
        <taxon>Burkholderiales</taxon>
        <taxon>Oxalobacteraceae</taxon>
        <taxon>Telluria group</taxon>
        <taxon>Massilia</taxon>
    </lineage>
</organism>
<dbReference type="InterPro" id="IPR028362">
    <property type="entry name" value="AlgI"/>
</dbReference>
<protein>
    <recommendedName>
        <fullName evidence="4">Probable alginate O-acetylase AlgI</fullName>
    </recommendedName>
    <alternativeName>
        <fullName evidence="12">Alginate biosynthesis protein AlgI</fullName>
    </alternativeName>
</protein>
<keyword evidence="8" id="KW-0016">Alginate biosynthesis</keyword>
<keyword evidence="6 13" id="KW-0808">Transferase</keyword>
<dbReference type="OrthoDB" id="139172at2"/>
<evidence type="ECO:0000256" key="9">
    <source>
        <dbReference type="ARBA" id="ARBA00022989"/>
    </source>
</evidence>
<evidence type="ECO:0000256" key="2">
    <source>
        <dbReference type="ARBA" id="ARBA00005182"/>
    </source>
</evidence>
<evidence type="ECO:0000256" key="1">
    <source>
        <dbReference type="ARBA" id="ARBA00004651"/>
    </source>
</evidence>
<keyword evidence="9 14" id="KW-1133">Transmembrane helix</keyword>
<evidence type="ECO:0000256" key="10">
    <source>
        <dbReference type="ARBA" id="ARBA00023136"/>
    </source>
</evidence>
<keyword evidence="10 13" id="KW-0472">Membrane</keyword>
<evidence type="ECO:0000256" key="7">
    <source>
        <dbReference type="ARBA" id="ARBA00022692"/>
    </source>
</evidence>
<feature type="transmembrane region" description="Helical" evidence="14">
    <location>
        <begin position="435"/>
        <end position="457"/>
    </location>
</feature>
<evidence type="ECO:0000256" key="13">
    <source>
        <dbReference type="PIRNR" id="PIRNR016636"/>
    </source>
</evidence>
<feature type="transmembrane region" description="Helical" evidence="14">
    <location>
        <begin position="112"/>
        <end position="133"/>
    </location>
</feature>
<dbReference type="GO" id="GO:0005886">
    <property type="term" value="C:plasma membrane"/>
    <property type="evidence" value="ECO:0007669"/>
    <property type="project" value="UniProtKB-SubCell"/>
</dbReference>
<evidence type="ECO:0000313" key="16">
    <source>
        <dbReference type="Proteomes" id="UP000230390"/>
    </source>
</evidence>
<dbReference type="RefSeq" id="WP_099793359.1">
    <property type="nucleotide sequence ID" value="NZ_JBHLYV010000089.1"/>
</dbReference>
<accession>A0A2G8T8A1</accession>
<dbReference type="PIRSF" id="PIRSF500217">
    <property type="entry name" value="AlgI"/>
    <property type="match status" value="1"/>
</dbReference>
<evidence type="ECO:0000256" key="5">
    <source>
        <dbReference type="ARBA" id="ARBA00022475"/>
    </source>
</evidence>
<dbReference type="PANTHER" id="PTHR13285:SF23">
    <property type="entry name" value="TEICHOIC ACID D-ALANYLTRANSFERASE"/>
    <property type="match status" value="1"/>
</dbReference>
<dbReference type="Proteomes" id="UP000230390">
    <property type="component" value="Unassembled WGS sequence"/>
</dbReference>
<comment type="subcellular location">
    <subcellularLocation>
        <location evidence="1">Cell membrane</location>
        <topology evidence="1">Multi-pass membrane protein</topology>
    </subcellularLocation>
</comment>
<dbReference type="Pfam" id="PF03062">
    <property type="entry name" value="MBOAT"/>
    <property type="match status" value="1"/>
</dbReference>
<keyword evidence="7 14" id="KW-0812">Transmembrane</keyword>
<evidence type="ECO:0000256" key="11">
    <source>
        <dbReference type="ARBA" id="ARBA00023315"/>
    </source>
</evidence>
<dbReference type="InterPro" id="IPR051085">
    <property type="entry name" value="MB_O-acyltransferase"/>
</dbReference>
<dbReference type="InterPro" id="IPR004299">
    <property type="entry name" value="MBOAT_fam"/>
</dbReference>
<dbReference type="GO" id="GO:0016746">
    <property type="term" value="F:acyltransferase activity"/>
    <property type="evidence" value="ECO:0007669"/>
    <property type="project" value="UniProtKB-KW"/>
</dbReference>
<reference evidence="15 16" key="1">
    <citation type="submission" date="2017-10" db="EMBL/GenBank/DDBJ databases">
        <title>Massilia psychrophilum sp. nov., a novel purple-pigmented bacterium isolated from Tianshan glacier, Xinjiang Municipality, China.</title>
        <authorList>
            <person name="Wang H."/>
        </authorList>
    </citation>
    <scope>NUCLEOTIDE SEQUENCE [LARGE SCALE GENOMIC DNA]</scope>
    <source>
        <strain evidence="15 16">JCM 30074</strain>
    </source>
</reference>
<gene>
    <name evidence="15" type="ORF">CR105_25105</name>
</gene>
<comment type="similarity">
    <text evidence="3 13">Belongs to the membrane-bound acyltransferase family.</text>
</comment>
<evidence type="ECO:0000256" key="14">
    <source>
        <dbReference type="SAM" id="Phobius"/>
    </source>
</evidence>
<feature type="transmembrane region" description="Helical" evidence="14">
    <location>
        <begin position="407"/>
        <end position="423"/>
    </location>
</feature>
<keyword evidence="16" id="KW-1185">Reference proteome</keyword>
<feature type="transmembrane region" description="Helical" evidence="14">
    <location>
        <begin position="224"/>
        <end position="243"/>
    </location>
</feature>
<feature type="transmembrane region" description="Helical" evidence="14">
    <location>
        <begin position="45"/>
        <end position="63"/>
    </location>
</feature>
<keyword evidence="11 13" id="KW-0012">Acyltransferase</keyword>
<sequence length="465" mass="52125">MVFSSAVFLFYFFPAFLLCYYALPWKNAVLLIASLVFYAWGEPRFVPLLMASAVLNYAFGRLVDAAATQQWRWRWLVAGVAANLAMLAWFKYMGFFADLLKQVGLLDDGLKLPAIVLPLGISFFTFQGISYLVDLYRRDIAVQSSFWRFAMYKSMFPQLIAGPIVRYSQIAADIDQRSIDNTRVWRGMQLFVLGLAQKVLIANTVAVYADRIFGVDASLLTPGVAWLGVACYAIQILFDFSGYSNMAIGIGHMIGFTFPPNFQRPYSARSVTEFWRRWHMSLSSWFRDYVYIPLGGNRGSPWRTYFNLALVFVLCGLWHGAAWTFVIWGCWHGALLVVERLGLGRLLARLPGPLAQAYTLLCVLLGWVFFRADDVPHTLKYLRAMFGMQASAVAPLAAWQLSFGSSAAIALVVGSILACWRWPAALPLGRTAWRAAAPVLVAAGFVLCVASLAAGTYNPFIYFRF</sequence>
<feature type="transmembrane region" description="Helical" evidence="14">
    <location>
        <begin position="354"/>
        <end position="370"/>
    </location>
</feature>
<comment type="caution">
    <text evidence="15">The sequence shown here is derived from an EMBL/GenBank/DDBJ whole genome shotgun (WGS) entry which is preliminary data.</text>
</comment>
<evidence type="ECO:0000256" key="8">
    <source>
        <dbReference type="ARBA" id="ARBA00022841"/>
    </source>
</evidence>
<dbReference type="AlphaFoldDB" id="A0A2G8T8A1"/>
<comment type="pathway">
    <text evidence="2">Glycan biosynthesis; alginate biosynthesis.</text>
</comment>
<evidence type="ECO:0000256" key="3">
    <source>
        <dbReference type="ARBA" id="ARBA00010323"/>
    </source>
</evidence>
<dbReference type="GO" id="GO:0042121">
    <property type="term" value="P:alginic acid biosynthetic process"/>
    <property type="evidence" value="ECO:0007669"/>
    <property type="project" value="UniProtKB-KW"/>
</dbReference>
<feature type="transmembrane region" description="Helical" evidence="14">
    <location>
        <begin position="75"/>
        <end position="92"/>
    </location>
</feature>